<dbReference type="AlphaFoldDB" id="A0A4R2QVR5"/>
<dbReference type="Proteomes" id="UP000294911">
    <property type="component" value="Unassembled WGS sequence"/>
</dbReference>
<dbReference type="EMBL" id="SLXQ01000003">
    <property type="protein sequence ID" value="TCP54163.1"/>
    <property type="molecule type" value="Genomic_DNA"/>
</dbReference>
<dbReference type="RefSeq" id="WP_132876929.1">
    <property type="nucleotide sequence ID" value="NZ_SLXQ01000003.1"/>
</dbReference>
<proteinExistence type="predicted"/>
<name>A0A4R2QVR5_9PSEU</name>
<gene>
    <name evidence="1" type="ORF">EV191_103204</name>
</gene>
<sequence length="144" mass="15123">MTAPDAGGAAGPVNEAGIMQNIKDISSSMQGFAQAAAEGKFAVNETGGQALINALDRVEQGLAEALQDVDLITMEPAIGDTPVAKVLKPFMQETAIGTEQSFLPNIKKFQEEVIPQAREAIKKAMENYQSSDSDNAQGLGGQEV</sequence>
<comment type="caution">
    <text evidence="1">The sequence shown here is derived from an EMBL/GenBank/DDBJ whole genome shotgun (WGS) entry which is preliminary data.</text>
</comment>
<keyword evidence="2" id="KW-1185">Reference proteome</keyword>
<evidence type="ECO:0000313" key="2">
    <source>
        <dbReference type="Proteomes" id="UP000294911"/>
    </source>
</evidence>
<organism evidence="1 2">
    <name type="scientific">Tamaricihabitans halophyticus</name>
    <dbReference type="NCBI Taxonomy" id="1262583"/>
    <lineage>
        <taxon>Bacteria</taxon>
        <taxon>Bacillati</taxon>
        <taxon>Actinomycetota</taxon>
        <taxon>Actinomycetes</taxon>
        <taxon>Pseudonocardiales</taxon>
        <taxon>Pseudonocardiaceae</taxon>
        <taxon>Tamaricihabitans</taxon>
    </lineage>
</organism>
<evidence type="ECO:0008006" key="3">
    <source>
        <dbReference type="Google" id="ProtNLM"/>
    </source>
</evidence>
<reference evidence="1 2" key="1">
    <citation type="submission" date="2019-03" db="EMBL/GenBank/DDBJ databases">
        <title>Genomic Encyclopedia of Type Strains, Phase IV (KMG-IV): sequencing the most valuable type-strain genomes for metagenomic binning, comparative biology and taxonomic classification.</title>
        <authorList>
            <person name="Goeker M."/>
        </authorList>
    </citation>
    <scope>NUCLEOTIDE SEQUENCE [LARGE SCALE GENOMIC DNA]</scope>
    <source>
        <strain evidence="1 2">DSM 45765</strain>
    </source>
</reference>
<dbReference type="OrthoDB" id="3699236at2"/>
<evidence type="ECO:0000313" key="1">
    <source>
        <dbReference type="EMBL" id="TCP54163.1"/>
    </source>
</evidence>
<accession>A0A4R2QVR5</accession>
<protein>
    <recommendedName>
        <fullName evidence="3">PE family protein</fullName>
    </recommendedName>
</protein>